<evidence type="ECO:0000313" key="3">
    <source>
        <dbReference type="Proteomes" id="UP000600918"/>
    </source>
</evidence>
<protein>
    <submittedName>
        <fullName evidence="2">Uncharacterized protein</fullName>
    </submittedName>
</protein>
<dbReference type="AlphaFoldDB" id="A0A834JPZ6"/>
<evidence type="ECO:0000313" key="2">
    <source>
        <dbReference type="EMBL" id="KAF7392379.1"/>
    </source>
</evidence>
<comment type="caution">
    <text evidence="2">The sequence shown here is derived from an EMBL/GenBank/DDBJ whole genome shotgun (WGS) entry which is preliminary data.</text>
</comment>
<accession>A0A834JPZ6</accession>
<sequence>MQLEGSATESRATDAKYIRKTFHGCEYNFWNTIERVKTLVENNDFAGSTVLVSPVAGRKISTSFSRTIAAVVAGDDGGDGGGGGGSDGGDAVAAAVAAVVAAVGKLVGTGRRTQIFRDGNSPISREVLFGERSRVGIHCTCKLHARLACVDCVRSSEISCDPQRSWPTMKITIKTGNEFDTPAHIEKVDPFVEFLVTNPEMNRRDKRPLRRDSGPIGQADAVTPDDLARRPPSSREIRTGSERGPFKSLISAAARSSLNPSITAACHREMVRVIGILTFS</sequence>
<feature type="compositionally biased region" description="Basic and acidic residues" evidence="1">
    <location>
        <begin position="226"/>
        <end position="244"/>
    </location>
</feature>
<gene>
    <name evidence="2" type="ORF">H0235_017378</name>
</gene>
<dbReference type="EMBL" id="JACSDY010000022">
    <property type="protein sequence ID" value="KAF7392379.1"/>
    <property type="molecule type" value="Genomic_DNA"/>
</dbReference>
<evidence type="ECO:0000256" key="1">
    <source>
        <dbReference type="SAM" id="MobiDB-lite"/>
    </source>
</evidence>
<name>A0A834JPZ6_VESPE</name>
<reference evidence="2" key="1">
    <citation type="journal article" date="2020" name="G3 (Bethesda)">
        <title>High-Quality Assemblies for Three Invasive Social Wasps from the &lt;i&gt;Vespula&lt;/i&gt; Genus.</title>
        <authorList>
            <person name="Harrop T.W.R."/>
            <person name="Guhlin J."/>
            <person name="McLaughlin G.M."/>
            <person name="Permina E."/>
            <person name="Stockwell P."/>
            <person name="Gilligan J."/>
            <person name="Le Lec M.F."/>
            <person name="Gruber M.A.M."/>
            <person name="Quinn O."/>
            <person name="Lovegrove M."/>
            <person name="Duncan E.J."/>
            <person name="Remnant E.J."/>
            <person name="Van Eeckhoven J."/>
            <person name="Graham B."/>
            <person name="Knapp R.A."/>
            <person name="Langford K.W."/>
            <person name="Kronenberg Z."/>
            <person name="Press M.O."/>
            <person name="Eacker S.M."/>
            <person name="Wilson-Rankin E.E."/>
            <person name="Purcell J."/>
            <person name="Lester P.J."/>
            <person name="Dearden P.K."/>
        </authorList>
    </citation>
    <scope>NUCLEOTIDE SEQUENCE</scope>
    <source>
        <strain evidence="2">Volc-1</strain>
    </source>
</reference>
<proteinExistence type="predicted"/>
<organism evidence="2 3">
    <name type="scientific">Vespula pensylvanica</name>
    <name type="common">Western yellow jacket</name>
    <name type="synonym">Wasp</name>
    <dbReference type="NCBI Taxonomy" id="30213"/>
    <lineage>
        <taxon>Eukaryota</taxon>
        <taxon>Metazoa</taxon>
        <taxon>Ecdysozoa</taxon>
        <taxon>Arthropoda</taxon>
        <taxon>Hexapoda</taxon>
        <taxon>Insecta</taxon>
        <taxon>Pterygota</taxon>
        <taxon>Neoptera</taxon>
        <taxon>Endopterygota</taxon>
        <taxon>Hymenoptera</taxon>
        <taxon>Apocrita</taxon>
        <taxon>Aculeata</taxon>
        <taxon>Vespoidea</taxon>
        <taxon>Vespidae</taxon>
        <taxon>Vespinae</taxon>
        <taxon>Vespula</taxon>
    </lineage>
</organism>
<keyword evidence="3" id="KW-1185">Reference proteome</keyword>
<dbReference type="Proteomes" id="UP000600918">
    <property type="component" value="Unassembled WGS sequence"/>
</dbReference>
<feature type="region of interest" description="Disordered" evidence="1">
    <location>
        <begin position="203"/>
        <end position="244"/>
    </location>
</feature>